<dbReference type="Pfam" id="PF00486">
    <property type="entry name" value="Trans_reg_C"/>
    <property type="match status" value="1"/>
</dbReference>
<evidence type="ECO:0000256" key="5">
    <source>
        <dbReference type="ARBA" id="ARBA00023163"/>
    </source>
</evidence>
<dbReference type="CDD" id="cd00383">
    <property type="entry name" value="trans_reg_C"/>
    <property type="match status" value="1"/>
</dbReference>
<keyword evidence="4 7" id="KW-0238">DNA-binding</keyword>
<dbReference type="InterPro" id="IPR039420">
    <property type="entry name" value="WalR-like"/>
</dbReference>
<dbReference type="Gene3D" id="3.40.50.2300">
    <property type="match status" value="1"/>
</dbReference>
<accession>A0A0M7G397</accession>
<feature type="domain" description="OmpR/PhoB-type" evidence="9">
    <location>
        <begin position="160"/>
        <end position="261"/>
    </location>
</feature>
<feature type="DNA-binding region" description="OmpR/PhoB-type" evidence="7">
    <location>
        <begin position="160"/>
        <end position="261"/>
    </location>
</feature>
<evidence type="ECO:0000256" key="6">
    <source>
        <dbReference type="PROSITE-ProRule" id="PRU00169"/>
    </source>
</evidence>
<evidence type="ECO:0000256" key="1">
    <source>
        <dbReference type="ARBA" id="ARBA00022553"/>
    </source>
</evidence>
<dbReference type="PROSITE" id="PS51755">
    <property type="entry name" value="OMPR_PHOB"/>
    <property type="match status" value="1"/>
</dbReference>
<gene>
    <name evidence="10" type="primary">torR</name>
    <name evidence="10" type="ORF">ERS370011_02734</name>
</gene>
<protein>
    <submittedName>
        <fullName evidence="10">TorCAD operon transcriptional regulatory protein torR</fullName>
    </submittedName>
</protein>
<dbReference type="InterPro" id="IPR016032">
    <property type="entry name" value="Sig_transdc_resp-reg_C-effctor"/>
</dbReference>
<dbReference type="InterPro" id="IPR001867">
    <property type="entry name" value="OmpR/PhoB-type_DNA-bd"/>
</dbReference>
<evidence type="ECO:0000259" key="9">
    <source>
        <dbReference type="PROSITE" id="PS51755"/>
    </source>
</evidence>
<reference evidence="10 11" key="1">
    <citation type="submission" date="2015-09" db="EMBL/GenBank/DDBJ databases">
        <authorList>
            <person name="Jackson K.R."/>
            <person name="Lunt B.L."/>
            <person name="Fisher J.N.B."/>
            <person name="Gardner A.V."/>
            <person name="Bailey M.E."/>
            <person name="Deus L.M."/>
            <person name="Earl A.S."/>
            <person name="Gibby P.D."/>
            <person name="Hartmann K.A."/>
            <person name="Liu J.E."/>
            <person name="Manci A.M."/>
            <person name="Nielsen D.A."/>
            <person name="Solomon M.B."/>
            <person name="Breakwell D.P."/>
            <person name="Burnett S.H."/>
            <person name="Grose J.H."/>
        </authorList>
    </citation>
    <scope>NUCLEOTIDE SEQUENCE [LARGE SCALE GENOMIC DNA]</scope>
    <source>
        <strain evidence="10 11">2789STDY5608636</strain>
    </source>
</reference>
<dbReference type="EMBL" id="CYTV01000007">
    <property type="protein sequence ID" value="CUI89468.1"/>
    <property type="molecule type" value="Genomic_DNA"/>
</dbReference>
<evidence type="ECO:0000259" key="8">
    <source>
        <dbReference type="PROSITE" id="PS50110"/>
    </source>
</evidence>
<dbReference type="InterPro" id="IPR001789">
    <property type="entry name" value="Sig_transdc_resp-reg_receiver"/>
</dbReference>
<dbReference type="GO" id="GO:0000976">
    <property type="term" value="F:transcription cis-regulatory region binding"/>
    <property type="evidence" value="ECO:0007669"/>
    <property type="project" value="TreeGrafter"/>
</dbReference>
<dbReference type="SMART" id="SM00448">
    <property type="entry name" value="REC"/>
    <property type="match status" value="1"/>
</dbReference>
<dbReference type="PANTHER" id="PTHR48111:SF1">
    <property type="entry name" value="TWO-COMPONENT RESPONSE REGULATOR ORR33"/>
    <property type="match status" value="1"/>
</dbReference>
<dbReference type="GO" id="GO:0000156">
    <property type="term" value="F:phosphorelay response regulator activity"/>
    <property type="evidence" value="ECO:0007669"/>
    <property type="project" value="TreeGrafter"/>
</dbReference>
<dbReference type="SMART" id="SM00862">
    <property type="entry name" value="Trans_reg_C"/>
    <property type="match status" value="1"/>
</dbReference>
<evidence type="ECO:0000313" key="11">
    <source>
        <dbReference type="Proteomes" id="UP000053096"/>
    </source>
</evidence>
<dbReference type="InterPro" id="IPR036388">
    <property type="entry name" value="WH-like_DNA-bd_sf"/>
</dbReference>
<evidence type="ECO:0000256" key="3">
    <source>
        <dbReference type="ARBA" id="ARBA00023015"/>
    </source>
</evidence>
<dbReference type="AlphaFoldDB" id="A0A0M7G397"/>
<feature type="domain" description="Response regulatory" evidence="8">
    <location>
        <begin position="27"/>
        <end position="141"/>
    </location>
</feature>
<dbReference type="SUPFAM" id="SSF46894">
    <property type="entry name" value="C-terminal effector domain of the bipartite response regulators"/>
    <property type="match status" value="1"/>
</dbReference>
<keyword evidence="5" id="KW-0804">Transcription</keyword>
<dbReference type="PROSITE" id="PS50110">
    <property type="entry name" value="RESPONSE_REGULATORY"/>
    <property type="match status" value="1"/>
</dbReference>
<dbReference type="SUPFAM" id="SSF52172">
    <property type="entry name" value="CheY-like"/>
    <property type="match status" value="1"/>
</dbReference>
<dbReference type="InterPro" id="IPR011006">
    <property type="entry name" value="CheY-like_superfamily"/>
</dbReference>
<feature type="modified residue" description="4-aspartylphosphate" evidence="6">
    <location>
        <position position="77"/>
    </location>
</feature>
<sequence>MPNGRGGVTSNYRSLGEDMLSVDGLLRIGLLEDDEDFREELTLGLEGYGFKVAFGCGDSVSFQETVQAQPCDIVIIDANVPGEDGFSVATRLRAHSHLGIVMLTGRGALEDRVRGLEGGADVYLTKPVDLLELSSVIRSLARRMRLARPAAQDGQAAQEPGARQPGQQWSLLEGGWILACPDGGSLHLNAQERVFLMALMQSAGEAVTRQVLAEIIQPDNPGEFEPRRVDVMVSRLRAKAQSAGFKLPVLSVRGQGYVFVA</sequence>
<evidence type="ECO:0000256" key="7">
    <source>
        <dbReference type="PROSITE-ProRule" id="PRU01091"/>
    </source>
</evidence>
<dbReference type="GO" id="GO:0005829">
    <property type="term" value="C:cytosol"/>
    <property type="evidence" value="ECO:0007669"/>
    <property type="project" value="TreeGrafter"/>
</dbReference>
<dbReference type="GO" id="GO:0032993">
    <property type="term" value="C:protein-DNA complex"/>
    <property type="evidence" value="ECO:0007669"/>
    <property type="project" value="TreeGrafter"/>
</dbReference>
<proteinExistence type="predicted"/>
<keyword evidence="3" id="KW-0805">Transcription regulation</keyword>
<evidence type="ECO:0000313" key="10">
    <source>
        <dbReference type="EMBL" id="CUI89468.1"/>
    </source>
</evidence>
<keyword evidence="2" id="KW-0902">Two-component regulatory system</keyword>
<organism evidence="10 11">
    <name type="scientific">Bordetella pseudohinzii</name>
    <dbReference type="NCBI Taxonomy" id="1331258"/>
    <lineage>
        <taxon>Bacteria</taxon>
        <taxon>Pseudomonadati</taxon>
        <taxon>Pseudomonadota</taxon>
        <taxon>Betaproteobacteria</taxon>
        <taxon>Burkholderiales</taxon>
        <taxon>Alcaligenaceae</taxon>
        <taxon>Bordetella</taxon>
    </lineage>
</organism>
<dbReference type="Proteomes" id="UP000053096">
    <property type="component" value="Unassembled WGS sequence"/>
</dbReference>
<dbReference type="Pfam" id="PF00072">
    <property type="entry name" value="Response_reg"/>
    <property type="match status" value="1"/>
</dbReference>
<name>A0A0M7G397_9BORD</name>
<keyword evidence="1 6" id="KW-0597">Phosphoprotein</keyword>
<dbReference type="PANTHER" id="PTHR48111">
    <property type="entry name" value="REGULATOR OF RPOS"/>
    <property type="match status" value="1"/>
</dbReference>
<evidence type="ECO:0000256" key="2">
    <source>
        <dbReference type="ARBA" id="ARBA00023012"/>
    </source>
</evidence>
<dbReference type="Gene3D" id="1.10.10.10">
    <property type="entry name" value="Winged helix-like DNA-binding domain superfamily/Winged helix DNA-binding domain"/>
    <property type="match status" value="1"/>
</dbReference>
<dbReference type="CDD" id="cd17574">
    <property type="entry name" value="REC_OmpR"/>
    <property type="match status" value="1"/>
</dbReference>
<dbReference type="GO" id="GO:0006355">
    <property type="term" value="P:regulation of DNA-templated transcription"/>
    <property type="evidence" value="ECO:0007669"/>
    <property type="project" value="InterPro"/>
</dbReference>
<evidence type="ECO:0000256" key="4">
    <source>
        <dbReference type="ARBA" id="ARBA00023125"/>
    </source>
</evidence>